<reference evidence="2" key="2">
    <citation type="journal article" date="2023" name="IMA Fungus">
        <title>Comparative genomic study of the Penicillium genus elucidates a diverse pangenome and 15 lateral gene transfer events.</title>
        <authorList>
            <person name="Petersen C."/>
            <person name="Sorensen T."/>
            <person name="Nielsen M.R."/>
            <person name="Sondergaard T.E."/>
            <person name="Sorensen J.L."/>
            <person name="Fitzpatrick D.A."/>
            <person name="Frisvad J.C."/>
            <person name="Nielsen K.L."/>
        </authorList>
    </citation>
    <scope>NUCLEOTIDE SEQUENCE</scope>
    <source>
        <strain evidence="2">IBT 29677</strain>
    </source>
</reference>
<comment type="caution">
    <text evidence="2">The sequence shown here is derived from an EMBL/GenBank/DDBJ whole genome shotgun (WGS) entry which is preliminary data.</text>
</comment>
<dbReference type="RefSeq" id="XP_056493768.1">
    <property type="nucleotide sequence ID" value="XM_056625186.1"/>
</dbReference>
<protein>
    <submittedName>
        <fullName evidence="2">Uncharacterized protein</fullName>
    </submittedName>
</protein>
<dbReference type="AlphaFoldDB" id="A0A9W9WAY9"/>
<keyword evidence="3" id="KW-1185">Reference proteome</keyword>
<proteinExistence type="predicted"/>
<dbReference type="GeneID" id="81364166"/>
<dbReference type="OrthoDB" id="4331740at2759"/>
<gene>
    <name evidence="2" type="ORF">N7509_000549</name>
</gene>
<dbReference type="EMBL" id="JAPZBU010000003">
    <property type="protein sequence ID" value="KAJ5413922.1"/>
    <property type="molecule type" value="Genomic_DNA"/>
</dbReference>
<feature type="signal peptide" evidence="1">
    <location>
        <begin position="1"/>
        <end position="17"/>
    </location>
</feature>
<keyword evidence="1" id="KW-0732">Signal</keyword>
<feature type="chain" id="PRO_5040871453" evidence="1">
    <location>
        <begin position="18"/>
        <end position="111"/>
    </location>
</feature>
<accession>A0A9W9WAY9</accession>
<evidence type="ECO:0000256" key="1">
    <source>
        <dbReference type="SAM" id="SignalP"/>
    </source>
</evidence>
<reference evidence="2" key="1">
    <citation type="submission" date="2022-12" db="EMBL/GenBank/DDBJ databases">
        <authorList>
            <person name="Petersen C."/>
        </authorList>
    </citation>
    <scope>NUCLEOTIDE SEQUENCE</scope>
    <source>
        <strain evidence="2">IBT 29677</strain>
    </source>
</reference>
<organism evidence="2 3">
    <name type="scientific">Penicillium cosmopolitanum</name>
    <dbReference type="NCBI Taxonomy" id="1131564"/>
    <lineage>
        <taxon>Eukaryota</taxon>
        <taxon>Fungi</taxon>
        <taxon>Dikarya</taxon>
        <taxon>Ascomycota</taxon>
        <taxon>Pezizomycotina</taxon>
        <taxon>Eurotiomycetes</taxon>
        <taxon>Eurotiomycetidae</taxon>
        <taxon>Eurotiales</taxon>
        <taxon>Aspergillaceae</taxon>
        <taxon>Penicillium</taxon>
    </lineage>
</organism>
<evidence type="ECO:0000313" key="2">
    <source>
        <dbReference type="EMBL" id="KAJ5413922.1"/>
    </source>
</evidence>
<dbReference type="Proteomes" id="UP001147747">
    <property type="component" value="Unassembled WGS sequence"/>
</dbReference>
<evidence type="ECO:0000313" key="3">
    <source>
        <dbReference type="Proteomes" id="UP001147747"/>
    </source>
</evidence>
<sequence>MHFTTLISMGLLGSAFALPAQNSGTSLAPSSTFSAIPSSVSANYASYTPAPSVQAAESKYLADYSSYLQATGTAQASLYKQLNPDLQAIQSAQAEAWSSSIPKATGPAKRH</sequence>
<name>A0A9W9WAY9_9EURO</name>